<accession>A0AA36MEA7</accession>
<proteinExistence type="predicted"/>
<organism evidence="1 2">
    <name type="scientific">Cylicocyclus nassatus</name>
    <name type="common">Nematode worm</name>
    <dbReference type="NCBI Taxonomy" id="53992"/>
    <lineage>
        <taxon>Eukaryota</taxon>
        <taxon>Metazoa</taxon>
        <taxon>Ecdysozoa</taxon>
        <taxon>Nematoda</taxon>
        <taxon>Chromadorea</taxon>
        <taxon>Rhabditida</taxon>
        <taxon>Rhabditina</taxon>
        <taxon>Rhabditomorpha</taxon>
        <taxon>Strongyloidea</taxon>
        <taxon>Strongylidae</taxon>
        <taxon>Cylicocyclus</taxon>
    </lineage>
</organism>
<protein>
    <submittedName>
        <fullName evidence="1">Uncharacterized protein</fullName>
    </submittedName>
</protein>
<gene>
    <name evidence="1" type="ORF">CYNAS_LOCUS21274</name>
</gene>
<dbReference type="PANTHER" id="PTHR34311">
    <property type="entry name" value="PROTEIN CBG21698-RELATED"/>
    <property type="match status" value="1"/>
</dbReference>
<dbReference type="EMBL" id="CATQJL010000326">
    <property type="protein sequence ID" value="CAJ0609291.1"/>
    <property type="molecule type" value="Genomic_DNA"/>
</dbReference>
<sequence length="225" mass="25088">MSIYVVTLLLGLSGCIWAQSTALPPSCNDFIPCQAALNNELNLTNPQPWFYPEEFRNKVEVFYQQKGAIGLRTVCKAFRNFKTCMGSEYSQCINPSYFVTGSVPILQSYQYVSTFNTMHYVCGGGMQIYLDNDACMSSTWSGASGEQLNACRTSYEMKSNTMPDNACYLANTFTSCFEQQFQIGCGQNAKDAQFWGCEYARVEVFTRFPQCDVSCVLPYAGGIIG</sequence>
<dbReference type="Proteomes" id="UP001176961">
    <property type="component" value="Unassembled WGS sequence"/>
</dbReference>
<dbReference type="AlphaFoldDB" id="A0AA36MEA7"/>
<evidence type="ECO:0000313" key="1">
    <source>
        <dbReference type="EMBL" id="CAJ0609291.1"/>
    </source>
</evidence>
<comment type="caution">
    <text evidence="1">The sequence shown here is derived from an EMBL/GenBank/DDBJ whole genome shotgun (WGS) entry which is preliminary data.</text>
</comment>
<dbReference type="PANTHER" id="PTHR34311:SF10">
    <property type="entry name" value="NEMATODE SPECIFIC PEPTIDE FAMILY-RELATED"/>
    <property type="match status" value="1"/>
</dbReference>
<reference evidence="1" key="1">
    <citation type="submission" date="2023-07" db="EMBL/GenBank/DDBJ databases">
        <authorList>
            <consortium name="CYATHOMIX"/>
        </authorList>
    </citation>
    <scope>NUCLEOTIDE SEQUENCE</scope>
    <source>
        <strain evidence="1">N/A</strain>
    </source>
</reference>
<keyword evidence="2" id="KW-1185">Reference proteome</keyword>
<evidence type="ECO:0000313" key="2">
    <source>
        <dbReference type="Proteomes" id="UP001176961"/>
    </source>
</evidence>
<name>A0AA36MEA7_CYLNA</name>